<keyword evidence="5" id="KW-0175">Coiled coil</keyword>
<evidence type="ECO:0000256" key="3">
    <source>
        <dbReference type="ARBA" id="ARBA00012528"/>
    </source>
</evidence>
<feature type="coiled-coil region" evidence="5">
    <location>
        <begin position="315"/>
        <end position="342"/>
    </location>
</feature>
<dbReference type="CDD" id="cd12914">
    <property type="entry name" value="PDC1_DGC_like"/>
    <property type="match status" value="1"/>
</dbReference>
<dbReference type="InterPro" id="IPR043128">
    <property type="entry name" value="Rev_trsase/Diguanyl_cyclase"/>
</dbReference>
<keyword evidence="6" id="KW-0472">Membrane</keyword>
<dbReference type="InterPro" id="IPR000160">
    <property type="entry name" value="GGDEF_dom"/>
</dbReference>
<keyword evidence="6" id="KW-0812">Transmembrane</keyword>
<dbReference type="InterPro" id="IPR054327">
    <property type="entry name" value="His-kinase-like_sensor"/>
</dbReference>
<dbReference type="Pfam" id="PF22588">
    <property type="entry name" value="dCache_1_like"/>
    <property type="match status" value="1"/>
</dbReference>
<reference evidence="8" key="1">
    <citation type="submission" date="2023-09" db="EMBL/GenBank/DDBJ databases">
        <title>First report of Pseudomonas coleopterorum DJ13 causing leaf spot on Rhododendron pulchrum Sweet in China.</title>
        <authorList>
            <person name="Zhang Y."/>
        </authorList>
    </citation>
    <scope>NUCLEOTIDE SEQUENCE</scope>
    <source>
        <strain evidence="8">DJ13</strain>
    </source>
</reference>
<dbReference type="FunFam" id="3.30.70.270:FF:000001">
    <property type="entry name" value="Diguanylate cyclase domain protein"/>
    <property type="match status" value="1"/>
</dbReference>
<dbReference type="SMART" id="SM00267">
    <property type="entry name" value="GGDEF"/>
    <property type="match status" value="1"/>
</dbReference>
<evidence type="ECO:0000256" key="6">
    <source>
        <dbReference type="SAM" id="Phobius"/>
    </source>
</evidence>
<comment type="catalytic activity">
    <reaction evidence="4">
        <text>2 GTP = 3',3'-c-di-GMP + 2 diphosphate</text>
        <dbReference type="Rhea" id="RHEA:24898"/>
        <dbReference type="ChEBI" id="CHEBI:33019"/>
        <dbReference type="ChEBI" id="CHEBI:37565"/>
        <dbReference type="ChEBI" id="CHEBI:58805"/>
        <dbReference type="EC" id="2.7.7.65"/>
    </reaction>
</comment>
<dbReference type="RefSeq" id="WP_310792675.1">
    <property type="nucleotide sequence ID" value="NZ_CP134081.1"/>
</dbReference>
<dbReference type="GO" id="GO:1902201">
    <property type="term" value="P:negative regulation of bacterial-type flagellum-dependent cell motility"/>
    <property type="evidence" value="ECO:0007669"/>
    <property type="project" value="TreeGrafter"/>
</dbReference>
<feature type="transmembrane region" description="Helical" evidence="6">
    <location>
        <begin position="298"/>
        <end position="316"/>
    </location>
</feature>
<dbReference type="PANTHER" id="PTHR45138">
    <property type="entry name" value="REGULATORY COMPONENTS OF SENSORY TRANSDUCTION SYSTEM"/>
    <property type="match status" value="1"/>
</dbReference>
<dbReference type="Gene3D" id="3.30.70.270">
    <property type="match status" value="1"/>
</dbReference>
<dbReference type="PANTHER" id="PTHR45138:SF9">
    <property type="entry name" value="DIGUANYLATE CYCLASE DGCM-RELATED"/>
    <property type="match status" value="1"/>
</dbReference>
<evidence type="ECO:0000313" key="8">
    <source>
        <dbReference type="EMBL" id="WNC11193.1"/>
    </source>
</evidence>
<dbReference type="Proteomes" id="UP001258207">
    <property type="component" value="Chromosome"/>
</dbReference>
<feature type="domain" description="GGDEF" evidence="7">
    <location>
        <begin position="370"/>
        <end position="506"/>
    </location>
</feature>
<keyword evidence="8" id="KW-0548">Nucleotidyltransferase</keyword>
<dbReference type="Gene3D" id="3.30.450.20">
    <property type="entry name" value="PAS domain"/>
    <property type="match status" value="2"/>
</dbReference>
<sequence length="521" mass="57455">MKLRHFTPARLSPSSLTKALIGFIALVCLSLILATAWQMNLSRQERVATAKVAVSNVVRAAEQQAQDTVRQADNTLRDLVERVEHDGLAIGERDRLARLMAQDVAEMESIQGLFIYDAQGNWIVNSFSQGLQSNDNSDRPYFIYHRDHKDRSVQIGSIVKSRLTGDMVIPISRRIDGPDGSFAGVVLATVPVAYFQNFFERMDVDDQGVIFLALNNGDLLARRPTLTALMTTNLAKGEIFSRYLPQSDSGIAVTKSLVDGVERIYAYRRVAGLPMVAAAGVSSHHVFAPWWAYAYRSVGILALICLALIVLSLLLYKQIRQLITAESELQSAQNELEIIAQTDSLTHLANRRRFDVAVQQEWGRASRNRSTLGIILLDIDWFKQYNDHYGHVRGDDCLVEVASLIGAAVQRAGDLAARYGGEEFVILLPETDFAGALSVAEKVRQSIFDAHIAHSASPLGNVTVSLGVVAITAPKQDAYTAALKEADRLLYRAKKRGRNCVEANELLGMQASSPYTTNPVI</sequence>
<evidence type="ECO:0000256" key="1">
    <source>
        <dbReference type="ARBA" id="ARBA00001946"/>
    </source>
</evidence>
<dbReference type="GO" id="GO:0005886">
    <property type="term" value="C:plasma membrane"/>
    <property type="evidence" value="ECO:0007669"/>
    <property type="project" value="UniProtKB-SubCell"/>
</dbReference>
<evidence type="ECO:0000256" key="5">
    <source>
        <dbReference type="SAM" id="Coils"/>
    </source>
</evidence>
<evidence type="ECO:0000313" key="9">
    <source>
        <dbReference type="Proteomes" id="UP001258207"/>
    </source>
</evidence>
<accession>A0AAJ6M1F3</accession>
<feature type="transmembrane region" description="Helical" evidence="6">
    <location>
        <begin position="20"/>
        <end position="37"/>
    </location>
</feature>
<dbReference type="SUPFAM" id="SSF55073">
    <property type="entry name" value="Nucleotide cyclase"/>
    <property type="match status" value="1"/>
</dbReference>
<dbReference type="GO" id="GO:0043709">
    <property type="term" value="P:cell adhesion involved in single-species biofilm formation"/>
    <property type="evidence" value="ECO:0007669"/>
    <property type="project" value="TreeGrafter"/>
</dbReference>
<keyword evidence="8" id="KW-0808">Transferase</keyword>
<keyword evidence="6" id="KW-1133">Transmembrane helix</keyword>
<evidence type="ECO:0000256" key="4">
    <source>
        <dbReference type="ARBA" id="ARBA00034247"/>
    </source>
</evidence>
<feature type="transmembrane region" description="Helical" evidence="6">
    <location>
        <begin position="270"/>
        <end position="292"/>
    </location>
</feature>
<dbReference type="CDD" id="cd01949">
    <property type="entry name" value="GGDEF"/>
    <property type="match status" value="1"/>
</dbReference>
<dbReference type="EC" id="2.7.7.65" evidence="3"/>
<dbReference type="Pfam" id="PF00990">
    <property type="entry name" value="GGDEF"/>
    <property type="match status" value="1"/>
</dbReference>
<dbReference type="GO" id="GO:0052621">
    <property type="term" value="F:diguanylate cyclase activity"/>
    <property type="evidence" value="ECO:0007669"/>
    <property type="project" value="UniProtKB-EC"/>
</dbReference>
<dbReference type="InterPro" id="IPR029151">
    <property type="entry name" value="Sensor-like_sf"/>
</dbReference>
<evidence type="ECO:0000259" key="7">
    <source>
        <dbReference type="PROSITE" id="PS50887"/>
    </source>
</evidence>
<organism evidence="8 9">
    <name type="scientific">Pseudomonas coleopterorum</name>
    <dbReference type="NCBI Taxonomy" id="1605838"/>
    <lineage>
        <taxon>Bacteria</taxon>
        <taxon>Pseudomonadati</taxon>
        <taxon>Pseudomonadota</taxon>
        <taxon>Gammaproteobacteria</taxon>
        <taxon>Pseudomonadales</taxon>
        <taxon>Pseudomonadaceae</taxon>
        <taxon>Pseudomonas</taxon>
    </lineage>
</organism>
<dbReference type="NCBIfam" id="TIGR00254">
    <property type="entry name" value="GGDEF"/>
    <property type="match status" value="1"/>
</dbReference>
<protein>
    <recommendedName>
        <fullName evidence="3">diguanylate cyclase</fullName>
        <ecNumber evidence="3">2.7.7.65</ecNumber>
    </recommendedName>
</protein>
<dbReference type="AlphaFoldDB" id="A0AAJ6M1F3"/>
<name>A0AAJ6M1F3_9PSED</name>
<comment type="cofactor">
    <cofactor evidence="1">
        <name>Mg(2+)</name>
        <dbReference type="ChEBI" id="CHEBI:18420"/>
    </cofactor>
</comment>
<proteinExistence type="predicted"/>
<comment type="subcellular location">
    <subcellularLocation>
        <location evidence="2">Cell inner membrane</location>
    </subcellularLocation>
</comment>
<dbReference type="InterPro" id="IPR050469">
    <property type="entry name" value="Diguanylate_Cyclase"/>
</dbReference>
<dbReference type="InterPro" id="IPR029787">
    <property type="entry name" value="Nucleotide_cyclase"/>
</dbReference>
<dbReference type="CDD" id="cd12915">
    <property type="entry name" value="PDC2_DGC_like"/>
    <property type="match status" value="1"/>
</dbReference>
<dbReference type="PROSITE" id="PS50887">
    <property type="entry name" value="GGDEF"/>
    <property type="match status" value="1"/>
</dbReference>
<gene>
    <name evidence="8" type="ORF">RI108_07220</name>
</gene>
<dbReference type="EMBL" id="CP134081">
    <property type="protein sequence ID" value="WNC11193.1"/>
    <property type="molecule type" value="Genomic_DNA"/>
</dbReference>
<evidence type="ECO:0000256" key="2">
    <source>
        <dbReference type="ARBA" id="ARBA00004533"/>
    </source>
</evidence>
<dbReference type="SUPFAM" id="SSF103190">
    <property type="entry name" value="Sensory domain-like"/>
    <property type="match status" value="1"/>
</dbReference>